<gene>
    <name evidence="2" type="ORF">ALEPTO_LOCUS12642</name>
</gene>
<accession>A0A9N9IDV2</accession>
<dbReference type="Gene3D" id="1.10.30.10">
    <property type="entry name" value="High mobility group box domain"/>
    <property type="match status" value="1"/>
</dbReference>
<dbReference type="SUPFAM" id="SSF47095">
    <property type="entry name" value="HMG-box"/>
    <property type="match status" value="1"/>
</dbReference>
<dbReference type="EMBL" id="CAJVPS010030700">
    <property type="protein sequence ID" value="CAG8731503.1"/>
    <property type="molecule type" value="Genomic_DNA"/>
</dbReference>
<evidence type="ECO:0000256" key="1">
    <source>
        <dbReference type="SAM" id="MobiDB-lite"/>
    </source>
</evidence>
<evidence type="ECO:0000313" key="3">
    <source>
        <dbReference type="Proteomes" id="UP000789508"/>
    </source>
</evidence>
<proteinExistence type="predicted"/>
<name>A0A9N9IDV2_9GLOM</name>
<dbReference type="InterPro" id="IPR036910">
    <property type="entry name" value="HMG_box_dom_sf"/>
</dbReference>
<evidence type="ECO:0000313" key="2">
    <source>
        <dbReference type="EMBL" id="CAG8731503.1"/>
    </source>
</evidence>
<keyword evidence="3" id="KW-1185">Reference proteome</keyword>
<organism evidence="2 3">
    <name type="scientific">Ambispora leptoticha</name>
    <dbReference type="NCBI Taxonomy" id="144679"/>
    <lineage>
        <taxon>Eukaryota</taxon>
        <taxon>Fungi</taxon>
        <taxon>Fungi incertae sedis</taxon>
        <taxon>Mucoromycota</taxon>
        <taxon>Glomeromycotina</taxon>
        <taxon>Glomeromycetes</taxon>
        <taxon>Archaeosporales</taxon>
        <taxon>Ambisporaceae</taxon>
        <taxon>Ambispora</taxon>
    </lineage>
</organism>
<feature type="compositionally biased region" description="Basic residues" evidence="1">
    <location>
        <begin position="102"/>
        <end position="111"/>
    </location>
</feature>
<dbReference type="AlphaFoldDB" id="A0A9N9IDV2"/>
<protein>
    <submittedName>
        <fullName evidence="2">4752_t:CDS:1</fullName>
    </submittedName>
</protein>
<dbReference type="OrthoDB" id="10460918at2759"/>
<comment type="caution">
    <text evidence="2">The sequence shown here is derived from an EMBL/GenBank/DDBJ whole genome shotgun (WGS) entry which is preliminary data.</text>
</comment>
<reference evidence="2" key="1">
    <citation type="submission" date="2021-06" db="EMBL/GenBank/DDBJ databases">
        <authorList>
            <person name="Kallberg Y."/>
            <person name="Tangrot J."/>
            <person name="Rosling A."/>
        </authorList>
    </citation>
    <scope>NUCLEOTIDE SEQUENCE</scope>
    <source>
        <strain evidence="2">FL130A</strain>
    </source>
</reference>
<sequence>MRLTIEEIDAPFPLDGQLDSIISRYTKEINGKLPNSFILYRKALNIELSSHGYYLPAKEISSIASKKWKAKSNLIKEEYRKIAARISKMVDEIHPNRIISYKKRDKKKNKRSERIQPVPMSTSIESVNSDSGESTPITPPTYYSSQQNNEFTSHLNLADQSDVFHESQLLENLQNFNIDTRLEPCNSSTCISDDLSTEYLLSLMNWESEEYFQIATGNDTQYEFGSQTF</sequence>
<feature type="region of interest" description="Disordered" evidence="1">
    <location>
        <begin position="102"/>
        <end position="138"/>
    </location>
</feature>
<feature type="compositionally biased region" description="Polar residues" evidence="1">
    <location>
        <begin position="119"/>
        <end position="138"/>
    </location>
</feature>
<dbReference type="Proteomes" id="UP000789508">
    <property type="component" value="Unassembled WGS sequence"/>
</dbReference>